<protein>
    <submittedName>
        <fullName evidence="2 3">Uncharacterized protein</fullName>
    </submittedName>
</protein>
<dbReference type="Gene3D" id="2.10.90.10">
    <property type="entry name" value="Cystine-knot cytokines"/>
    <property type="match status" value="1"/>
</dbReference>
<accession>B7Q9G9</accession>
<organism>
    <name type="scientific">Ixodes scapularis</name>
    <name type="common">Black-legged tick</name>
    <name type="synonym">Deer tick</name>
    <dbReference type="NCBI Taxonomy" id="6945"/>
    <lineage>
        <taxon>Eukaryota</taxon>
        <taxon>Metazoa</taxon>
        <taxon>Ecdysozoa</taxon>
        <taxon>Arthropoda</taxon>
        <taxon>Chelicerata</taxon>
        <taxon>Arachnida</taxon>
        <taxon>Acari</taxon>
        <taxon>Parasitiformes</taxon>
        <taxon>Ixodida</taxon>
        <taxon>Ixodoidea</taxon>
        <taxon>Ixodidae</taxon>
        <taxon>Ixodinae</taxon>
        <taxon>Ixodes</taxon>
    </lineage>
</organism>
<dbReference type="InterPro" id="IPR029034">
    <property type="entry name" value="Cystine-knot_cytokine"/>
</dbReference>
<dbReference type="EMBL" id="ABJB010100349">
    <property type="status" value="NOT_ANNOTATED_CDS"/>
    <property type="molecule type" value="Genomic_DNA"/>
</dbReference>
<dbReference type="HOGENOM" id="CLU_1671267_0_0_1"/>
<dbReference type="VEuPathDB" id="VectorBase:ISCP_022956"/>
<reference evidence="3" key="2">
    <citation type="submission" date="2020-05" db="UniProtKB">
        <authorList>
            <consortium name="EnsemblMetazoa"/>
        </authorList>
    </citation>
    <scope>IDENTIFICATION</scope>
    <source>
        <strain evidence="3">wikel</strain>
    </source>
</reference>
<dbReference type="VEuPathDB" id="VectorBase:ISCI010810"/>
<dbReference type="EMBL" id="ABJB010152506">
    <property type="status" value="NOT_ANNOTATED_CDS"/>
    <property type="molecule type" value="Genomic_DNA"/>
</dbReference>
<dbReference type="Proteomes" id="UP000001555">
    <property type="component" value="Unassembled WGS sequence"/>
</dbReference>
<feature type="signal peptide" evidence="1">
    <location>
        <begin position="1"/>
        <end position="21"/>
    </location>
</feature>
<keyword evidence="1" id="KW-0732">Signal</keyword>
<dbReference type="EnsemblMetazoa" id="ISCW010810-RA">
    <property type="protein sequence ID" value="ISCW010810-PA"/>
    <property type="gene ID" value="ISCW010810"/>
</dbReference>
<feature type="chain" id="PRO_5014568263" evidence="1">
    <location>
        <begin position="22"/>
        <end position="158"/>
    </location>
</feature>
<dbReference type="EMBL" id="ABJB010654907">
    <property type="status" value="NOT_ANNOTATED_CDS"/>
    <property type="molecule type" value="Genomic_DNA"/>
</dbReference>
<dbReference type="EMBL" id="ABJB010408652">
    <property type="status" value="NOT_ANNOTATED_CDS"/>
    <property type="molecule type" value="Genomic_DNA"/>
</dbReference>
<name>B7Q9G9_IXOSC</name>
<dbReference type="InParanoid" id="B7Q9G9"/>
<dbReference type="VEuPathDB" id="VectorBase:ISCW010810"/>
<gene>
    <name evidence="2" type="ORF">IscW_ISCW010810</name>
</gene>
<evidence type="ECO:0000256" key="1">
    <source>
        <dbReference type="SAM" id="SignalP"/>
    </source>
</evidence>
<dbReference type="EMBL" id="DS889014">
    <property type="protein sequence ID" value="EEC15491.1"/>
    <property type="molecule type" value="Genomic_DNA"/>
</dbReference>
<proteinExistence type="predicted"/>
<reference evidence="2 4" key="1">
    <citation type="submission" date="2008-03" db="EMBL/GenBank/DDBJ databases">
        <title>Annotation of Ixodes scapularis.</title>
        <authorList>
            <consortium name="Ixodes scapularis Genome Project Consortium"/>
            <person name="Caler E."/>
            <person name="Hannick L.I."/>
            <person name="Bidwell S."/>
            <person name="Joardar V."/>
            <person name="Thiagarajan M."/>
            <person name="Amedeo P."/>
            <person name="Galinsky K.J."/>
            <person name="Schobel S."/>
            <person name="Inman J."/>
            <person name="Hostetler J."/>
            <person name="Miller J."/>
            <person name="Hammond M."/>
            <person name="Megy K."/>
            <person name="Lawson D."/>
            <person name="Kodira C."/>
            <person name="Sutton G."/>
            <person name="Meyer J."/>
            <person name="Hill C.A."/>
            <person name="Birren B."/>
            <person name="Nene V."/>
            <person name="Collins F."/>
            <person name="Alarcon-Chaidez F."/>
            <person name="Wikel S."/>
            <person name="Strausberg R."/>
        </authorList>
    </citation>
    <scope>NUCLEOTIDE SEQUENCE [LARGE SCALE GENOMIC DNA]</scope>
    <source>
        <strain evidence="4">Wikel</strain>
        <strain evidence="2">Wikel colony</strain>
    </source>
</reference>
<dbReference type="AlphaFoldDB" id="B7Q9G9"/>
<keyword evidence="4" id="KW-1185">Reference proteome</keyword>
<dbReference type="OrthoDB" id="10040891at2759"/>
<evidence type="ECO:0000313" key="3">
    <source>
        <dbReference type="EnsemblMetazoa" id="ISCW010810-PA"/>
    </source>
</evidence>
<evidence type="ECO:0000313" key="4">
    <source>
        <dbReference type="Proteomes" id="UP000001555"/>
    </source>
</evidence>
<evidence type="ECO:0000313" key="2">
    <source>
        <dbReference type="EMBL" id="EEC15491.1"/>
    </source>
</evidence>
<dbReference type="PaxDb" id="6945-B7Q9G9"/>
<sequence>MSSGRTVRIILLPVLAVAALGQVLKTNHPPPFSFKSGVVRLIVKSPINEGTARLIITNHRITNQKLNHSLATFQAKRSKAPEVSGPAPRGVKRNPPDIALAPLSEEICRTSTAWERMNKTVDSFGNAVEVVQDEAFPQWVFAYRCATQGTTCVGIDAL</sequence>